<dbReference type="InterPro" id="IPR002401">
    <property type="entry name" value="Cyt_P450_E_grp-I"/>
</dbReference>
<gene>
    <name evidence="8" type="ORF">CBER1_08759</name>
</gene>
<protein>
    <recommendedName>
        <fullName evidence="10">Cytochrome P450</fullName>
    </recommendedName>
</protein>
<accession>A0A2S6BW34</accession>
<keyword evidence="7" id="KW-0732">Signal</keyword>
<evidence type="ECO:0000256" key="7">
    <source>
        <dbReference type="SAM" id="SignalP"/>
    </source>
</evidence>
<evidence type="ECO:0008006" key="10">
    <source>
        <dbReference type="Google" id="ProtNLM"/>
    </source>
</evidence>
<dbReference type="InterPro" id="IPR017972">
    <property type="entry name" value="Cyt_P450_CS"/>
</dbReference>
<reference evidence="9" key="1">
    <citation type="journal article" date="2017" name="bioRxiv">
        <title>Conservation of a gene cluster reveals novel cercosporin biosynthetic mechanisms and extends production to the genus Colletotrichum.</title>
        <authorList>
            <person name="de Jonge R."/>
            <person name="Ebert M.K."/>
            <person name="Huitt-Roehl C.R."/>
            <person name="Pal P."/>
            <person name="Suttle J.C."/>
            <person name="Spanner R.E."/>
            <person name="Neubauer J.D."/>
            <person name="Jurick W.M.II."/>
            <person name="Stott K.A."/>
            <person name="Secor G.A."/>
            <person name="Thomma B.P.H.J."/>
            <person name="Van de Peer Y."/>
            <person name="Townsend C.A."/>
            <person name="Bolton M.D."/>
        </authorList>
    </citation>
    <scope>NUCLEOTIDE SEQUENCE [LARGE SCALE GENOMIC DNA]</scope>
    <source>
        <strain evidence="9">CBS538.71</strain>
    </source>
</reference>
<dbReference type="PROSITE" id="PS00086">
    <property type="entry name" value="CYTOCHROME_P450"/>
    <property type="match status" value="1"/>
</dbReference>
<evidence type="ECO:0000256" key="5">
    <source>
        <dbReference type="PIRSR" id="PIRSR602401-1"/>
    </source>
</evidence>
<dbReference type="InterPro" id="IPR036396">
    <property type="entry name" value="Cyt_P450_sf"/>
</dbReference>
<dbReference type="GO" id="GO:0005506">
    <property type="term" value="F:iron ion binding"/>
    <property type="evidence" value="ECO:0007669"/>
    <property type="project" value="InterPro"/>
</dbReference>
<keyword evidence="3 6" id="KW-0560">Oxidoreductase</keyword>
<evidence type="ECO:0000313" key="9">
    <source>
        <dbReference type="Proteomes" id="UP000237631"/>
    </source>
</evidence>
<sequence length="507" mass="58593">MQWILFLIAFICFLVAAHELIRPVDKKWSSFRRYKLPAGPRGSPIVGNMLEFWRSRSAGTLGKTFLELQSYGEMTTLHMGSTLYVLLNTNRVTKEIIDKRAKVTHERPHMPISGTLISKGMRSVTQPTRIWSELRKQMRPLLNDVWTKKFEAWQDYESMHLLRSYLDDSTQWYLHNSRYATGVMYGVIAGTRLTKTDEEMTLYRKTTMEFLASIQSTVVDFFPWLEHVPKPMQFWRRKWELIGDDHYRVFMSWWDPIKDLATREKASSSWAKDVLLSNNSQFRGSDDEAGYLTNTVISAGGDNPRIAINTCIMASILHPEAALQCRQEIETICCQKGSIRLPNVADVPQMTYTCAFIKEVLRWRPVVPMVPPHTASEDFVFEDCVFPKGTNFLINIPSVCRDYPEPDAFRPERWLDGNQARLTYDFWGFGGGRRICIGYKAVQTALFLPFARLLLCFEFLKDGEFDDRKVNSWSSTAPFPVKFQVRSAQHEQLIRGLLVDSSSQIPQ</sequence>
<dbReference type="Pfam" id="PF00067">
    <property type="entry name" value="p450"/>
    <property type="match status" value="1"/>
</dbReference>
<dbReference type="PANTHER" id="PTHR46300:SF11">
    <property type="entry name" value="OXIDOREDUCTASE, PUTATIVE-RELATED"/>
    <property type="match status" value="1"/>
</dbReference>
<evidence type="ECO:0000256" key="2">
    <source>
        <dbReference type="ARBA" id="ARBA00022723"/>
    </source>
</evidence>
<evidence type="ECO:0000256" key="1">
    <source>
        <dbReference type="ARBA" id="ARBA00010617"/>
    </source>
</evidence>
<evidence type="ECO:0000256" key="4">
    <source>
        <dbReference type="ARBA" id="ARBA00023004"/>
    </source>
</evidence>
<organism evidence="8 9">
    <name type="scientific">Cercospora berteroae</name>
    <dbReference type="NCBI Taxonomy" id="357750"/>
    <lineage>
        <taxon>Eukaryota</taxon>
        <taxon>Fungi</taxon>
        <taxon>Dikarya</taxon>
        <taxon>Ascomycota</taxon>
        <taxon>Pezizomycotina</taxon>
        <taxon>Dothideomycetes</taxon>
        <taxon>Dothideomycetidae</taxon>
        <taxon>Mycosphaerellales</taxon>
        <taxon>Mycosphaerellaceae</taxon>
        <taxon>Cercospora</taxon>
    </lineage>
</organism>
<feature type="chain" id="PRO_5015492119" description="Cytochrome P450" evidence="7">
    <location>
        <begin position="18"/>
        <end position="507"/>
    </location>
</feature>
<dbReference type="PANTHER" id="PTHR46300">
    <property type="entry name" value="P450, PUTATIVE (EUROFUNG)-RELATED-RELATED"/>
    <property type="match status" value="1"/>
</dbReference>
<feature type="signal peptide" evidence="7">
    <location>
        <begin position="1"/>
        <end position="17"/>
    </location>
</feature>
<dbReference type="InterPro" id="IPR050364">
    <property type="entry name" value="Cytochrome_P450_fung"/>
</dbReference>
<dbReference type="STRING" id="357750.A0A2S6BW34"/>
<evidence type="ECO:0000256" key="6">
    <source>
        <dbReference type="RuleBase" id="RU000461"/>
    </source>
</evidence>
<comment type="caution">
    <text evidence="8">The sequence shown here is derived from an EMBL/GenBank/DDBJ whole genome shotgun (WGS) entry which is preliminary data.</text>
</comment>
<keyword evidence="6" id="KW-0503">Monooxygenase</keyword>
<dbReference type="AlphaFoldDB" id="A0A2S6BW34"/>
<dbReference type="PRINTS" id="PR00385">
    <property type="entry name" value="P450"/>
</dbReference>
<dbReference type="OrthoDB" id="1103324at2759"/>
<dbReference type="InterPro" id="IPR001128">
    <property type="entry name" value="Cyt_P450"/>
</dbReference>
<dbReference type="GO" id="GO:0020037">
    <property type="term" value="F:heme binding"/>
    <property type="evidence" value="ECO:0007669"/>
    <property type="project" value="InterPro"/>
</dbReference>
<keyword evidence="2 5" id="KW-0479">Metal-binding</keyword>
<dbReference type="Gene3D" id="1.10.630.10">
    <property type="entry name" value="Cytochrome P450"/>
    <property type="match status" value="1"/>
</dbReference>
<dbReference type="GO" id="GO:0016705">
    <property type="term" value="F:oxidoreductase activity, acting on paired donors, with incorporation or reduction of molecular oxygen"/>
    <property type="evidence" value="ECO:0007669"/>
    <property type="project" value="InterPro"/>
</dbReference>
<comment type="cofactor">
    <cofactor evidence="5">
        <name>heme</name>
        <dbReference type="ChEBI" id="CHEBI:30413"/>
    </cofactor>
</comment>
<keyword evidence="4 5" id="KW-0408">Iron</keyword>
<dbReference type="SUPFAM" id="SSF48264">
    <property type="entry name" value="Cytochrome P450"/>
    <property type="match status" value="1"/>
</dbReference>
<evidence type="ECO:0000256" key="3">
    <source>
        <dbReference type="ARBA" id="ARBA00023002"/>
    </source>
</evidence>
<evidence type="ECO:0000313" key="8">
    <source>
        <dbReference type="EMBL" id="PPJ51700.1"/>
    </source>
</evidence>
<dbReference type="GO" id="GO:0004497">
    <property type="term" value="F:monooxygenase activity"/>
    <property type="evidence" value="ECO:0007669"/>
    <property type="project" value="UniProtKB-KW"/>
</dbReference>
<dbReference type="EMBL" id="PNEN01001743">
    <property type="protein sequence ID" value="PPJ51700.1"/>
    <property type="molecule type" value="Genomic_DNA"/>
</dbReference>
<feature type="binding site" description="axial binding residue" evidence="5">
    <location>
        <position position="436"/>
    </location>
    <ligand>
        <name>heme</name>
        <dbReference type="ChEBI" id="CHEBI:30413"/>
    </ligand>
    <ligandPart>
        <name>Fe</name>
        <dbReference type="ChEBI" id="CHEBI:18248"/>
    </ligandPart>
</feature>
<proteinExistence type="inferred from homology"/>
<dbReference type="Proteomes" id="UP000237631">
    <property type="component" value="Unassembled WGS sequence"/>
</dbReference>
<comment type="similarity">
    <text evidence="1 6">Belongs to the cytochrome P450 family.</text>
</comment>
<keyword evidence="5 6" id="KW-0349">Heme</keyword>
<keyword evidence="9" id="KW-1185">Reference proteome</keyword>
<name>A0A2S6BW34_9PEZI</name>
<dbReference type="PRINTS" id="PR00463">
    <property type="entry name" value="EP450I"/>
</dbReference>